<evidence type="ECO:0000256" key="1">
    <source>
        <dbReference type="ARBA" id="ARBA00004141"/>
    </source>
</evidence>
<gene>
    <name evidence="7" type="ORF">O3P69_015172</name>
</gene>
<feature type="transmembrane region" description="Helical" evidence="5">
    <location>
        <begin position="407"/>
        <end position="431"/>
    </location>
</feature>
<feature type="transmembrane region" description="Helical" evidence="5">
    <location>
        <begin position="197"/>
        <end position="218"/>
    </location>
</feature>
<keyword evidence="2 5" id="KW-0812">Transmembrane</keyword>
<dbReference type="PROSITE" id="PS50850">
    <property type="entry name" value="MFS"/>
    <property type="match status" value="1"/>
</dbReference>
<keyword evidence="3 5" id="KW-1133">Transmembrane helix</keyword>
<comment type="caution">
    <text evidence="7">The sequence shown here is derived from an EMBL/GenBank/DDBJ whole genome shotgun (WGS) entry which is preliminary data.</text>
</comment>
<accession>A0AAW0T343</accession>
<feature type="domain" description="Major facilitator superfamily (MFS) profile" evidence="6">
    <location>
        <begin position="21"/>
        <end position="496"/>
    </location>
</feature>
<evidence type="ECO:0000256" key="4">
    <source>
        <dbReference type="ARBA" id="ARBA00023136"/>
    </source>
</evidence>
<dbReference type="Pfam" id="PF00083">
    <property type="entry name" value="Sugar_tr"/>
    <property type="match status" value="1"/>
</dbReference>
<feature type="transmembrane region" description="Helical" evidence="5">
    <location>
        <begin position="21"/>
        <end position="45"/>
    </location>
</feature>
<comment type="subcellular location">
    <subcellularLocation>
        <location evidence="1">Membrane</location>
        <topology evidence="1">Multi-pass membrane protein</topology>
    </subcellularLocation>
</comment>
<dbReference type="InterPro" id="IPR005829">
    <property type="entry name" value="Sugar_transporter_CS"/>
</dbReference>
<dbReference type="SUPFAM" id="SSF103473">
    <property type="entry name" value="MFS general substrate transporter"/>
    <property type="match status" value="1"/>
</dbReference>
<name>A0AAW0T343_SCYPA</name>
<evidence type="ECO:0000313" key="7">
    <source>
        <dbReference type="EMBL" id="KAK8381988.1"/>
    </source>
</evidence>
<evidence type="ECO:0000256" key="2">
    <source>
        <dbReference type="ARBA" id="ARBA00022692"/>
    </source>
</evidence>
<dbReference type="Gene3D" id="1.20.1250.20">
    <property type="entry name" value="MFS general substrate transporter like domains"/>
    <property type="match status" value="1"/>
</dbReference>
<dbReference type="GO" id="GO:0016020">
    <property type="term" value="C:membrane"/>
    <property type="evidence" value="ECO:0007669"/>
    <property type="project" value="UniProtKB-SubCell"/>
</dbReference>
<sequence>MSGTNKFDDFLTHLGTGPWNMLYFLASSYWLLLVPPQFISGVYLAPTINYTCLPPEGNESVVVSKDSCSYTRLTEDGAEVEEACTEWEFDTSVFSSTLTSEFFLVCDKNRLRATFQSMYMLGTFFSPLIGGYLADRYGRKVVVVVTQILITLLSVIIIFFNNFFIILAIRFLLGSCNMLTFFIYALEVCEPKHRGTVGILTGLPWALGTMAFGGVAYFIRDWRWLQLAVSLPNVLIFPALYFMDESPRWLIVRGRHDQAVQVLRKAARWNRVTLQPEADLRALMKEIQEESATCSSTPTNTDTKTKKFSLPLPNLLSTRAIQVITAVVCIDFFVVSFVFDGLNYSGDIYSADPFLYIILNGLVEVPGYSLTAPIVDRWGRKMPTVLSYVLSGVIIFVIAFIPSDLPVLILVLALAGKVCISGAYQIIYLYSSELFPTEVRMQGIGAASVFAQLASTVVPFITSVLGPVLPWLPSLIFGISAAAAGVFTVALRETKGRAAARHHRRPVRLHHHHYFYHHHRYPHVCK</sequence>
<feature type="transmembrane region" description="Helical" evidence="5">
    <location>
        <begin position="320"/>
        <end position="339"/>
    </location>
</feature>
<dbReference type="InterPro" id="IPR020846">
    <property type="entry name" value="MFS_dom"/>
</dbReference>
<feature type="transmembrane region" description="Helical" evidence="5">
    <location>
        <begin position="224"/>
        <end position="243"/>
    </location>
</feature>
<feature type="transmembrane region" description="Helical" evidence="5">
    <location>
        <begin position="141"/>
        <end position="159"/>
    </location>
</feature>
<organism evidence="7 8">
    <name type="scientific">Scylla paramamosain</name>
    <name type="common">Mud crab</name>
    <dbReference type="NCBI Taxonomy" id="85552"/>
    <lineage>
        <taxon>Eukaryota</taxon>
        <taxon>Metazoa</taxon>
        <taxon>Ecdysozoa</taxon>
        <taxon>Arthropoda</taxon>
        <taxon>Crustacea</taxon>
        <taxon>Multicrustacea</taxon>
        <taxon>Malacostraca</taxon>
        <taxon>Eumalacostraca</taxon>
        <taxon>Eucarida</taxon>
        <taxon>Decapoda</taxon>
        <taxon>Pleocyemata</taxon>
        <taxon>Brachyura</taxon>
        <taxon>Eubrachyura</taxon>
        <taxon>Portunoidea</taxon>
        <taxon>Portunidae</taxon>
        <taxon>Portuninae</taxon>
        <taxon>Scylla</taxon>
    </lineage>
</organism>
<dbReference type="CDD" id="cd17317">
    <property type="entry name" value="MFS_SLC22"/>
    <property type="match status" value="1"/>
</dbReference>
<proteinExistence type="predicted"/>
<feature type="transmembrane region" description="Helical" evidence="5">
    <location>
        <begin position="443"/>
        <end position="465"/>
    </location>
</feature>
<keyword evidence="4 5" id="KW-0472">Membrane</keyword>
<dbReference type="Proteomes" id="UP001487740">
    <property type="component" value="Unassembled WGS sequence"/>
</dbReference>
<evidence type="ECO:0000256" key="3">
    <source>
        <dbReference type="ARBA" id="ARBA00022989"/>
    </source>
</evidence>
<dbReference type="PROSITE" id="PS00216">
    <property type="entry name" value="SUGAR_TRANSPORT_1"/>
    <property type="match status" value="2"/>
</dbReference>
<evidence type="ECO:0000256" key="5">
    <source>
        <dbReference type="SAM" id="Phobius"/>
    </source>
</evidence>
<keyword evidence="8" id="KW-1185">Reference proteome</keyword>
<protein>
    <recommendedName>
        <fullName evidence="6">Major facilitator superfamily (MFS) profile domain-containing protein</fullName>
    </recommendedName>
</protein>
<dbReference type="InterPro" id="IPR036259">
    <property type="entry name" value="MFS_trans_sf"/>
</dbReference>
<dbReference type="InterPro" id="IPR005828">
    <property type="entry name" value="MFS_sugar_transport-like"/>
</dbReference>
<reference evidence="7 8" key="1">
    <citation type="submission" date="2023-03" db="EMBL/GenBank/DDBJ databases">
        <title>High-quality genome of Scylla paramamosain provides insights in environmental adaptation.</title>
        <authorList>
            <person name="Zhang L."/>
        </authorList>
    </citation>
    <scope>NUCLEOTIDE SEQUENCE [LARGE SCALE GENOMIC DNA]</scope>
    <source>
        <strain evidence="7">LZ_2023a</strain>
        <tissue evidence="7">Muscle</tissue>
    </source>
</reference>
<dbReference type="AlphaFoldDB" id="A0AAW0T343"/>
<feature type="transmembrane region" description="Helical" evidence="5">
    <location>
        <begin position="471"/>
        <end position="491"/>
    </location>
</feature>
<evidence type="ECO:0000313" key="8">
    <source>
        <dbReference type="Proteomes" id="UP001487740"/>
    </source>
</evidence>
<feature type="transmembrane region" description="Helical" evidence="5">
    <location>
        <begin position="165"/>
        <end position="185"/>
    </location>
</feature>
<feature type="transmembrane region" description="Helical" evidence="5">
    <location>
        <begin position="117"/>
        <end position="134"/>
    </location>
</feature>
<feature type="transmembrane region" description="Helical" evidence="5">
    <location>
        <begin position="354"/>
        <end position="375"/>
    </location>
</feature>
<evidence type="ECO:0000259" key="6">
    <source>
        <dbReference type="PROSITE" id="PS50850"/>
    </source>
</evidence>
<feature type="transmembrane region" description="Helical" evidence="5">
    <location>
        <begin position="382"/>
        <end position="401"/>
    </location>
</feature>
<dbReference type="GO" id="GO:0022857">
    <property type="term" value="F:transmembrane transporter activity"/>
    <property type="evidence" value="ECO:0007669"/>
    <property type="project" value="InterPro"/>
</dbReference>
<dbReference type="EMBL" id="JARAKH010000039">
    <property type="protein sequence ID" value="KAK8381988.1"/>
    <property type="molecule type" value="Genomic_DNA"/>
</dbReference>
<dbReference type="PANTHER" id="PTHR24064">
    <property type="entry name" value="SOLUTE CARRIER FAMILY 22 MEMBER"/>
    <property type="match status" value="1"/>
</dbReference>